<keyword evidence="5 8" id="KW-1133">Transmembrane helix</keyword>
<keyword evidence="6 8" id="KW-0472">Membrane</keyword>
<feature type="domain" description="Leucine-rich repeat-containing N-terminal plant-type" evidence="9">
    <location>
        <begin position="11"/>
        <end position="49"/>
    </location>
</feature>
<gene>
    <name evidence="10" type="ORF">HS088_TW22G00837</name>
</gene>
<dbReference type="Pfam" id="PF00560">
    <property type="entry name" value="LRR_1"/>
    <property type="match status" value="2"/>
</dbReference>
<dbReference type="SMART" id="SM00369">
    <property type="entry name" value="LRR_TYP"/>
    <property type="match status" value="4"/>
</dbReference>
<dbReference type="InParanoid" id="A0A7J7BZ06"/>
<keyword evidence="2" id="KW-0433">Leucine-rich repeat</keyword>
<dbReference type="PANTHER" id="PTHR48059">
    <property type="entry name" value="POLYGALACTURONASE INHIBITOR 1"/>
    <property type="match status" value="1"/>
</dbReference>
<comment type="subcellular location">
    <subcellularLocation>
        <location evidence="1">Cell envelope</location>
    </subcellularLocation>
</comment>
<reference evidence="10 11" key="1">
    <citation type="journal article" date="2020" name="Nat. Commun.">
        <title>Genome of Tripterygium wilfordii and identification of cytochrome P450 involved in triptolide biosynthesis.</title>
        <authorList>
            <person name="Tu L."/>
            <person name="Su P."/>
            <person name="Zhang Z."/>
            <person name="Gao L."/>
            <person name="Wang J."/>
            <person name="Hu T."/>
            <person name="Zhou J."/>
            <person name="Zhang Y."/>
            <person name="Zhao Y."/>
            <person name="Liu Y."/>
            <person name="Song Y."/>
            <person name="Tong Y."/>
            <person name="Lu Y."/>
            <person name="Yang J."/>
            <person name="Xu C."/>
            <person name="Jia M."/>
            <person name="Peters R.J."/>
            <person name="Huang L."/>
            <person name="Gao W."/>
        </authorList>
    </citation>
    <scope>NUCLEOTIDE SEQUENCE [LARGE SCALE GENOMIC DNA]</scope>
    <source>
        <strain evidence="11">cv. XIE 37</strain>
        <tissue evidence="10">Leaf</tissue>
    </source>
</reference>
<evidence type="ECO:0000256" key="1">
    <source>
        <dbReference type="ARBA" id="ARBA00004196"/>
    </source>
</evidence>
<comment type="caution">
    <text evidence="10">The sequence shown here is derived from an EMBL/GenBank/DDBJ whole genome shotgun (WGS) entry which is preliminary data.</text>
</comment>
<dbReference type="Proteomes" id="UP000593562">
    <property type="component" value="Unassembled WGS sequence"/>
</dbReference>
<evidence type="ECO:0000256" key="7">
    <source>
        <dbReference type="ARBA" id="ARBA00038043"/>
    </source>
</evidence>
<sequence>MLCFSLSVSGEESILLELKNSFSDPDGILSSWNPNNSNRYCSWFGITCDSKSRVISLNITGGDASSKGNSQALPCSKLSQFPLRGFGIARRCIDVVNGKLAGKLSPLIGKLTELRVLSLPYKEITGEIPVEFWGFQKLEVLDLEGNFLSGRFPVESVGLRKLKVLNLGFNKIYGEIPLWILRCVNLEVLNLSGNKMKGSVPGIHGSFSRLRGLYLAHNELDGCIPYGLLTNCRYLQHLDLSENLFVGGIPPSLGKCLQLRSLLLSSNKLMGSIPGELGRLCRLKVLDISGNNLGGLIPAGLLQLKNLKHISLAGNNLTGVVPSSLGRLPENKKPSALVNATLVSRANVSLNNWSGMFPLSGSMVNFTNASVNSLVRSRRLYSLSLSSSNGTLNDSASLSGGTTKAHESNSIEIASIVSASAIVSVLLALVVLFFFFTRKRFPNSRVQAKNVFTVGLWDAGPHDHLVQILHLAITCTVDTLSGRPTMKQVVQRLKCIQPDS</sequence>
<evidence type="ECO:0000256" key="8">
    <source>
        <dbReference type="SAM" id="Phobius"/>
    </source>
</evidence>
<evidence type="ECO:0000256" key="4">
    <source>
        <dbReference type="ARBA" id="ARBA00022737"/>
    </source>
</evidence>
<dbReference type="InterPro" id="IPR051848">
    <property type="entry name" value="PGIP"/>
</dbReference>
<dbReference type="Pfam" id="PF13855">
    <property type="entry name" value="LRR_8"/>
    <property type="match status" value="2"/>
</dbReference>
<dbReference type="InterPro" id="IPR003591">
    <property type="entry name" value="Leu-rich_rpt_typical-subtyp"/>
</dbReference>
<evidence type="ECO:0000256" key="6">
    <source>
        <dbReference type="ARBA" id="ARBA00023136"/>
    </source>
</evidence>
<dbReference type="InterPro" id="IPR001611">
    <property type="entry name" value="Leu-rich_rpt"/>
</dbReference>
<dbReference type="SUPFAM" id="SSF52058">
    <property type="entry name" value="L domain-like"/>
    <property type="match status" value="1"/>
</dbReference>
<dbReference type="InterPro" id="IPR013210">
    <property type="entry name" value="LRR_N_plant-typ"/>
</dbReference>
<evidence type="ECO:0000256" key="3">
    <source>
        <dbReference type="ARBA" id="ARBA00022692"/>
    </source>
</evidence>
<proteinExistence type="inferred from homology"/>
<accession>A0A7J7BZ06</accession>
<dbReference type="EMBL" id="JAAARO010000022">
    <property type="protein sequence ID" value="KAF5727150.1"/>
    <property type="molecule type" value="Genomic_DNA"/>
</dbReference>
<dbReference type="Pfam" id="PF08263">
    <property type="entry name" value="LRRNT_2"/>
    <property type="match status" value="1"/>
</dbReference>
<evidence type="ECO:0000256" key="2">
    <source>
        <dbReference type="ARBA" id="ARBA00022614"/>
    </source>
</evidence>
<evidence type="ECO:0000313" key="10">
    <source>
        <dbReference type="EMBL" id="KAF5727150.1"/>
    </source>
</evidence>
<dbReference type="InterPro" id="IPR032675">
    <property type="entry name" value="LRR_dom_sf"/>
</dbReference>
<keyword evidence="3 8" id="KW-0812">Transmembrane</keyword>
<feature type="transmembrane region" description="Helical" evidence="8">
    <location>
        <begin position="413"/>
        <end position="436"/>
    </location>
</feature>
<protein>
    <recommendedName>
        <fullName evidence="9">Leucine-rich repeat-containing N-terminal plant-type domain-containing protein</fullName>
    </recommendedName>
</protein>
<organism evidence="10 11">
    <name type="scientific">Tripterygium wilfordii</name>
    <name type="common">Thunder God vine</name>
    <dbReference type="NCBI Taxonomy" id="458696"/>
    <lineage>
        <taxon>Eukaryota</taxon>
        <taxon>Viridiplantae</taxon>
        <taxon>Streptophyta</taxon>
        <taxon>Embryophyta</taxon>
        <taxon>Tracheophyta</taxon>
        <taxon>Spermatophyta</taxon>
        <taxon>Magnoliopsida</taxon>
        <taxon>eudicotyledons</taxon>
        <taxon>Gunneridae</taxon>
        <taxon>Pentapetalae</taxon>
        <taxon>rosids</taxon>
        <taxon>fabids</taxon>
        <taxon>Celastrales</taxon>
        <taxon>Celastraceae</taxon>
        <taxon>Tripterygium</taxon>
    </lineage>
</organism>
<dbReference type="PANTHER" id="PTHR48059:SF30">
    <property type="entry name" value="OS06G0587000 PROTEIN"/>
    <property type="match status" value="1"/>
</dbReference>
<keyword evidence="4" id="KW-0677">Repeat</keyword>
<keyword evidence="11" id="KW-1185">Reference proteome</keyword>
<comment type="similarity">
    <text evidence="7">Belongs to the polygalacturonase-inhibiting protein family.</text>
</comment>
<dbReference type="Gene3D" id="3.80.10.10">
    <property type="entry name" value="Ribonuclease Inhibitor"/>
    <property type="match status" value="2"/>
</dbReference>
<evidence type="ECO:0000259" key="9">
    <source>
        <dbReference type="Pfam" id="PF08263"/>
    </source>
</evidence>
<name>A0A7J7BZ06_TRIWF</name>
<dbReference type="FunFam" id="3.80.10.10:FF:000383">
    <property type="entry name" value="Leucine-rich repeat receptor protein kinase EMS1"/>
    <property type="match status" value="1"/>
</dbReference>
<evidence type="ECO:0000256" key="5">
    <source>
        <dbReference type="ARBA" id="ARBA00022989"/>
    </source>
</evidence>
<dbReference type="AlphaFoldDB" id="A0A7J7BZ06"/>
<evidence type="ECO:0000313" key="11">
    <source>
        <dbReference type="Proteomes" id="UP000593562"/>
    </source>
</evidence>